<dbReference type="GO" id="GO:0019856">
    <property type="term" value="P:pyrimidine nucleobase biosynthetic process"/>
    <property type="evidence" value="ECO:0007669"/>
    <property type="project" value="TreeGrafter"/>
</dbReference>
<dbReference type="InterPro" id="IPR004467">
    <property type="entry name" value="Or_phspho_trans_dom"/>
</dbReference>
<dbReference type="EMBL" id="LT841358">
    <property type="protein sequence ID" value="SMH71783.1"/>
    <property type="molecule type" value="Genomic_DNA"/>
</dbReference>
<feature type="binding site" description="in other chain" evidence="6">
    <location>
        <begin position="121"/>
        <end position="129"/>
    </location>
    <ligand>
        <name>5-phospho-alpha-D-ribose 1-diphosphate</name>
        <dbReference type="ChEBI" id="CHEBI:58017"/>
        <note>ligand shared between dimeric partners</note>
    </ligand>
</feature>
<gene>
    <name evidence="6 8" type="primary">pyrE</name>
    <name evidence="8" type="ORF">NCS_11595</name>
</gene>
<keyword evidence="6" id="KW-0460">Magnesium</keyword>
<comment type="cofactor">
    <cofactor evidence="6">
        <name>Mg(2+)</name>
        <dbReference type="ChEBI" id="CHEBI:18420"/>
    </cofactor>
</comment>
<dbReference type="PANTHER" id="PTHR19278">
    <property type="entry name" value="OROTATE PHOSPHORIBOSYLTRANSFERASE"/>
    <property type="match status" value="1"/>
</dbReference>
<dbReference type="Proteomes" id="UP000230607">
    <property type="component" value="Chromosome 1"/>
</dbReference>
<sequence length="205" mass="22705">MDFVKEFAIFLQESGAIKFGNFRLSSGKDSVYYIDLRLVPSFPHQFREMVKAVQNLISEKIGLDSFDYIASVPTSGLVISSALAMETVKPLIYIRQKIKDYGTGSLIEGKIPEGSRVVLVDDVGTTGHSLLGAIKALKDAKIVVDSAFVIVNRLEGARENLEAEKVKLYEITDILTISNILHTENILDEQTLGRIKKQVDSSKIK</sequence>
<dbReference type="NCBIfam" id="TIGR00336">
    <property type="entry name" value="pyrE"/>
    <property type="match status" value="1"/>
</dbReference>
<dbReference type="GO" id="GO:0044205">
    <property type="term" value="P:'de novo' UMP biosynthetic process"/>
    <property type="evidence" value="ECO:0007669"/>
    <property type="project" value="UniProtKB-UniRule"/>
</dbReference>
<comment type="subunit">
    <text evidence="6">Homodimer.</text>
</comment>
<dbReference type="AlphaFoldDB" id="A0A2H1FG98"/>
<dbReference type="InterPro" id="IPR029057">
    <property type="entry name" value="PRTase-like"/>
</dbReference>
<evidence type="ECO:0000313" key="8">
    <source>
        <dbReference type="EMBL" id="SMH71783.1"/>
    </source>
</evidence>
<dbReference type="RefSeq" id="WP_157927688.1">
    <property type="nucleotide sequence ID" value="NZ_LT841358.1"/>
</dbReference>
<feature type="binding site" evidence="6">
    <location>
        <position position="153"/>
    </location>
    <ligand>
        <name>orotate</name>
        <dbReference type="ChEBI" id="CHEBI:30839"/>
    </ligand>
</feature>
<evidence type="ECO:0000256" key="2">
    <source>
        <dbReference type="ARBA" id="ARBA00011971"/>
    </source>
</evidence>
<dbReference type="EC" id="2.4.2.10" evidence="2 6"/>
<reference evidence="9" key="1">
    <citation type="submission" date="2017-03" db="EMBL/GenBank/DDBJ databases">
        <authorList>
            <person name="Herbold C."/>
        </authorList>
    </citation>
    <scope>NUCLEOTIDE SEQUENCE [LARGE SCALE GENOMIC DNA]</scope>
</reference>
<comment type="similarity">
    <text evidence="6">Belongs to the purine/pyrimidine phosphoribosyltransferase family. PyrE subfamily.</text>
</comment>
<comment type="pathway">
    <text evidence="1 6">Pyrimidine metabolism; UMP biosynthesis via de novo pathway; UMP from orotate: step 1/2.</text>
</comment>
<protein>
    <recommendedName>
        <fullName evidence="2 6">Orotate phosphoribosyltransferase</fullName>
        <shortName evidence="6">OPRT</shortName>
        <shortName evidence="6">OPRTase</shortName>
        <ecNumber evidence="2 6">2.4.2.10</ecNumber>
    </recommendedName>
</protein>
<dbReference type="GO" id="GO:0000287">
    <property type="term" value="F:magnesium ion binding"/>
    <property type="evidence" value="ECO:0007669"/>
    <property type="project" value="UniProtKB-UniRule"/>
</dbReference>
<evidence type="ECO:0000256" key="1">
    <source>
        <dbReference type="ARBA" id="ARBA00004889"/>
    </source>
</evidence>
<dbReference type="UniPathway" id="UPA00070">
    <property type="reaction ID" value="UER00119"/>
</dbReference>
<keyword evidence="9" id="KW-1185">Reference proteome</keyword>
<evidence type="ECO:0000313" key="9">
    <source>
        <dbReference type="Proteomes" id="UP000230607"/>
    </source>
</evidence>
<evidence type="ECO:0000256" key="5">
    <source>
        <dbReference type="ARBA" id="ARBA00022975"/>
    </source>
</evidence>
<proteinExistence type="inferred from homology"/>
<evidence type="ECO:0000256" key="3">
    <source>
        <dbReference type="ARBA" id="ARBA00022676"/>
    </source>
</evidence>
<accession>A0A2H1FG98</accession>
<dbReference type="InterPro" id="IPR000836">
    <property type="entry name" value="PRTase_dom"/>
</dbReference>
<evidence type="ECO:0000256" key="4">
    <source>
        <dbReference type="ARBA" id="ARBA00022679"/>
    </source>
</evidence>
<comment type="caution">
    <text evidence="6">Lacks conserved residue(s) required for the propagation of feature annotation.</text>
</comment>
<dbReference type="Pfam" id="PF00156">
    <property type="entry name" value="Pribosyltran"/>
    <property type="match status" value="1"/>
</dbReference>
<dbReference type="HAMAP" id="MF_01208">
    <property type="entry name" value="PyrE"/>
    <property type="match status" value="1"/>
</dbReference>
<keyword evidence="5 6" id="KW-0665">Pyrimidine biosynthesis</keyword>
<dbReference type="SUPFAM" id="SSF53271">
    <property type="entry name" value="PRTase-like"/>
    <property type="match status" value="1"/>
</dbReference>
<keyword evidence="4 6" id="KW-0808">Transferase</keyword>
<dbReference type="GO" id="GO:0004588">
    <property type="term" value="F:orotate phosphoribosyltransferase activity"/>
    <property type="evidence" value="ECO:0007669"/>
    <property type="project" value="UniProtKB-UniRule"/>
</dbReference>
<dbReference type="OrthoDB" id="9089at2157"/>
<dbReference type="InterPro" id="IPR023031">
    <property type="entry name" value="OPRT"/>
</dbReference>
<dbReference type="CDD" id="cd06223">
    <property type="entry name" value="PRTases_typeI"/>
    <property type="match status" value="1"/>
</dbReference>
<keyword evidence="3 6" id="KW-0328">Glycosyltransferase</keyword>
<feature type="binding site" evidence="6">
    <location>
        <position position="95"/>
    </location>
    <ligand>
        <name>5-phospho-alpha-D-ribose 1-diphosphate</name>
        <dbReference type="ChEBI" id="CHEBI:58017"/>
        <note>ligand shared between dimeric partners</note>
    </ligand>
</feature>
<feature type="binding site" evidence="6">
    <location>
        <position position="99"/>
    </location>
    <ligand>
        <name>5-phospho-alpha-D-ribose 1-diphosphate</name>
        <dbReference type="ChEBI" id="CHEBI:58017"/>
        <note>ligand shared between dimeric partners</note>
    </ligand>
</feature>
<dbReference type="Gene3D" id="3.40.50.2020">
    <property type="match status" value="1"/>
</dbReference>
<evidence type="ECO:0000256" key="6">
    <source>
        <dbReference type="HAMAP-Rule" id="MF_01208"/>
    </source>
</evidence>
<comment type="catalytic activity">
    <reaction evidence="6">
        <text>orotidine 5'-phosphate + diphosphate = orotate + 5-phospho-alpha-D-ribose 1-diphosphate</text>
        <dbReference type="Rhea" id="RHEA:10380"/>
        <dbReference type="ChEBI" id="CHEBI:30839"/>
        <dbReference type="ChEBI" id="CHEBI:33019"/>
        <dbReference type="ChEBI" id="CHEBI:57538"/>
        <dbReference type="ChEBI" id="CHEBI:58017"/>
        <dbReference type="EC" id="2.4.2.10"/>
    </reaction>
</comment>
<evidence type="ECO:0000259" key="7">
    <source>
        <dbReference type="Pfam" id="PF00156"/>
    </source>
</evidence>
<name>A0A2H1FG98_9ARCH</name>
<feature type="domain" description="Phosphoribosyltransferase" evidence="7">
    <location>
        <begin position="47"/>
        <end position="159"/>
    </location>
</feature>
<dbReference type="PANTHER" id="PTHR19278:SF9">
    <property type="entry name" value="URIDINE 5'-MONOPHOSPHATE SYNTHASE"/>
    <property type="match status" value="1"/>
</dbReference>
<organism evidence="8 9">
    <name type="scientific">Candidatus Nitrosotalea okcheonensis</name>
    <dbReference type="NCBI Taxonomy" id="1903276"/>
    <lineage>
        <taxon>Archaea</taxon>
        <taxon>Nitrososphaerota</taxon>
        <taxon>Nitrososphaeria</taxon>
        <taxon>Nitrosotaleales</taxon>
        <taxon>Nitrosotaleaceae</taxon>
        <taxon>Nitrosotalea</taxon>
    </lineage>
</organism>
<feature type="binding site" evidence="6">
    <location>
        <position position="125"/>
    </location>
    <ligand>
        <name>orotate</name>
        <dbReference type="ChEBI" id="CHEBI:30839"/>
    </ligand>
</feature>
<comment type="function">
    <text evidence="6">Catalyzes the transfer of a ribosyl phosphate group from 5-phosphoribose 1-diphosphate to orotate, leading to the formation of orotidine monophosphate (OMP).</text>
</comment>